<proteinExistence type="inferred from homology"/>
<evidence type="ECO:0000256" key="6">
    <source>
        <dbReference type="ARBA" id="ARBA00022729"/>
    </source>
</evidence>
<name>A0A9W9FGK1_9EURO</name>
<dbReference type="GO" id="GO:0008422">
    <property type="term" value="F:beta-glucosidase activity"/>
    <property type="evidence" value="ECO:0007669"/>
    <property type="project" value="UniProtKB-EC"/>
</dbReference>
<comment type="subcellular location">
    <subcellularLocation>
        <location evidence="2">Secreted</location>
    </subcellularLocation>
</comment>
<sequence>MSRGLSSEDINVVAPLLSPARAAHFFGAKYILSSSILRQAKEPTEALCPTTPRIPAVLYAGLLGQGSGNAIVDVLYGDVNPSGKLSHTIAKKRESDNPTSVFETENSAFKEGFYVNHRWFDAKNIEHRFPFGHGSSYTTFNYGDVSAKVTNSSALSSKYPTETLNDPIQIITTVKYTGSLQGREMASCM</sequence>
<dbReference type="EC" id="3.2.1.21" evidence="4"/>
<keyword evidence="6" id="KW-0732">Signal</keyword>
<dbReference type="Pfam" id="PF01915">
    <property type="entry name" value="Glyco_hydro_3_C"/>
    <property type="match status" value="1"/>
</dbReference>
<dbReference type="RefSeq" id="XP_056475487.1">
    <property type="nucleotide sequence ID" value="XM_056619328.1"/>
</dbReference>
<evidence type="ECO:0000313" key="14">
    <source>
        <dbReference type="Proteomes" id="UP001149074"/>
    </source>
</evidence>
<gene>
    <name evidence="13" type="ORF">N7532_006834</name>
</gene>
<feature type="domain" description="Glycoside hydrolase family 3 C-terminal" evidence="12">
    <location>
        <begin position="51"/>
        <end position="137"/>
    </location>
</feature>
<keyword evidence="7" id="KW-0378">Hydrolase</keyword>
<keyword evidence="5" id="KW-0964">Secreted</keyword>
<evidence type="ECO:0000256" key="2">
    <source>
        <dbReference type="ARBA" id="ARBA00004613"/>
    </source>
</evidence>
<comment type="similarity">
    <text evidence="3">Belongs to the glycosyl hydrolase 3 family.</text>
</comment>
<dbReference type="GeneID" id="81358307"/>
<keyword evidence="9" id="KW-0326">Glycosidase</keyword>
<evidence type="ECO:0000256" key="11">
    <source>
        <dbReference type="ARBA" id="ARBA00024983"/>
    </source>
</evidence>
<dbReference type="InterPro" id="IPR036881">
    <property type="entry name" value="Glyco_hydro_3_C_sf"/>
</dbReference>
<evidence type="ECO:0000259" key="12">
    <source>
        <dbReference type="Pfam" id="PF01915"/>
    </source>
</evidence>
<dbReference type="AlphaFoldDB" id="A0A9W9FGK1"/>
<keyword evidence="14" id="KW-1185">Reference proteome</keyword>
<evidence type="ECO:0000256" key="1">
    <source>
        <dbReference type="ARBA" id="ARBA00000448"/>
    </source>
</evidence>
<dbReference type="PANTHER" id="PTHR42715:SF12">
    <property type="entry name" value="BETA-GLUCOSIDASE G-RELATED"/>
    <property type="match status" value="1"/>
</dbReference>
<dbReference type="InterPro" id="IPR050288">
    <property type="entry name" value="Cellulose_deg_GH3"/>
</dbReference>
<dbReference type="GO" id="GO:0005576">
    <property type="term" value="C:extracellular region"/>
    <property type="evidence" value="ECO:0007669"/>
    <property type="project" value="UniProtKB-SubCell"/>
</dbReference>
<evidence type="ECO:0000256" key="7">
    <source>
        <dbReference type="ARBA" id="ARBA00022801"/>
    </source>
</evidence>
<evidence type="ECO:0000256" key="5">
    <source>
        <dbReference type="ARBA" id="ARBA00022525"/>
    </source>
</evidence>
<dbReference type="GO" id="GO:0009251">
    <property type="term" value="P:glucan catabolic process"/>
    <property type="evidence" value="ECO:0007669"/>
    <property type="project" value="TreeGrafter"/>
</dbReference>
<protein>
    <recommendedName>
        <fullName evidence="4">beta-glucosidase</fullName>
        <ecNumber evidence="4">3.2.1.21</ecNumber>
    </recommendedName>
</protein>
<keyword evidence="8" id="KW-0119">Carbohydrate metabolism</keyword>
<reference evidence="13" key="2">
    <citation type="journal article" date="2023" name="IMA Fungus">
        <title>Comparative genomic study of the Penicillium genus elucidates a diverse pangenome and 15 lateral gene transfer events.</title>
        <authorList>
            <person name="Petersen C."/>
            <person name="Sorensen T."/>
            <person name="Nielsen M.R."/>
            <person name="Sondergaard T.E."/>
            <person name="Sorensen J.L."/>
            <person name="Fitzpatrick D.A."/>
            <person name="Frisvad J.C."/>
            <person name="Nielsen K.L."/>
        </authorList>
    </citation>
    <scope>NUCLEOTIDE SEQUENCE</scope>
    <source>
        <strain evidence="13">IBT 30761</strain>
    </source>
</reference>
<dbReference type="SUPFAM" id="SSF52279">
    <property type="entry name" value="Beta-D-glucan exohydrolase, C-terminal domain"/>
    <property type="match status" value="1"/>
</dbReference>
<accession>A0A9W9FGK1</accession>
<organism evidence="13 14">
    <name type="scientific">Penicillium argentinense</name>
    <dbReference type="NCBI Taxonomy" id="1131581"/>
    <lineage>
        <taxon>Eukaryota</taxon>
        <taxon>Fungi</taxon>
        <taxon>Dikarya</taxon>
        <taxon>Ascomycota</taxon>
        <taxon>Pezizomycotina</taxon>
        <taxon>Eurotiomycetes</taxon>
        <taxon>Eurotiomycetidae</taxon>
        <taxon>Eurotiales</taxon>
        <taxon>Aspergillaceae</taxon>
        <taxon>Penicillium</taxon>
    </lineage>
</organism>
<keyword evidence="10" id="KW-0624">Polysaccharide degradation</keyword>
<reference evidence="13" key="1">
    <citation type="submission" date="2022-11" db="EMBL/GenBank/DDBJ databases">
        <authorList>
            <person name="Petersen C."/>
        </authorList>
    </citation>
    <scope>NUCLEOTIDE SEQUENCE</scope>
    <source>
        <strain evidence="13">IBT 30761</strain>
    </source>
</reference>
<dbReference type="OrthoDB" id="47059at2759"/>
<evidence type="ECO:0000256" key="4">
    <source>
        <dbReference type="ARBA" id="ARBA00012744"/>
    </source>
</evidence>
<evidence type="ECO:0000313" key="13">
    <source>
        <dbReference type="EMBL" id="KAJ5099833.1"/>
    </source>
</evidence>
<dbReference type="EMBL" id="JAPQKI010000005">
    <property type="protein sequence ID" value="KAJ5099833.1"/>
    <property type="molecule type" value="Genomic_DNA"/>
</dbReference>
<comment type="caution">
    <text evidence="13">The sequence shown here is derived from an EMBL/GenBank/DDBJ whole genome shotgun (WGS) entry which is preliminary data.</text>
</comment>
<evidence type="ECO:0000256" key="8">
    <source>
        <dbReference type="ARBA" id="ARBA00023277"/>
    </source>
</evidence>
<evidence type="ECO:0000256" key="10">
    <source>
        <dbReference type="ARBA" id="ARBA00023326"/>
    </source>
</evidence>
<dbReference type="Gene3D" id="3.40.50.1700">
    <property type="entry name" value="Glycoside hydrolase family 3 C-terminal domain"/>
    <property type="match status" value="1"/>
</dbReference>
<comment type="function">
    <text evidence="11">Beta-glucosidases are one of a number of cellulolytic enzymes involved in the degradation of cellulosic biomass. Catalyzes the last step releasing glucose from the inhibitory cellobiose.</text>
</comment>
<dbReference type="Proteomes" id="UP001149074">
    <property type="component" value="Unassembled WGS sequence"/>
</dbReference>
<dbReference type="PANTHER" id="PTHR42715">
    <property type="entry name" value="BETA-GLUCOSIDASE"/>
    <property type="match status" value="1"/>
</dbReference>
<evidence type="ECO:0000256" key="3">
    <source>
        <dbReference type="ARBA" id="ARBA00005336"/>
    </source>
</evidence>
<dbReference type="InterPro" id="IPR002772">
    <property type="entry name" value="Glyco_hydro_3_C"/>
</dbReference>
<evidence type="ECO:0000256" key="9">
    <source>
        <dbReference type="ARBA" id="ARBA00023295"/>
    </source>
</evidence>
<comment type="catalytic activity">
    <reaction evidence="1">
        <text>Hydrolysis of terminal, non-reducing beta-D-glucosyl residues with release of beta-D-glucose.</text>
        <dbReference type="EC" id="3.2.1.21"/>
    </reaction>
</comment>